<evidence type="ECO:0000313" key="2">
    <source>
        <dbReference type="EMBL" id="RKO84479.1"/>
    </source>
</evidence>
<evidence type="ECO:0000256" key="1">
    <source>
        <dbReference type="SAM" id="MobiDB-lite"/>
    </source>
</evidence>
<accession>A0A4P9VXN0</accession>
<feature type="region of interest" description="Disordered" evidence="1">
    <location>
        <begin position="74"/>
        <end position="145"/>
    </location>
</feature>
<organism evidence="2 3">
    <name type="scientific">Blyttiomyces helicus</name>
    <dbReference type="NCBI Taxonomy" id="388810"/>
    <lineage>
        <taxon>Eukaryota</taxon>
        <taxon>Fungi</taxon>
        <taxon>Fungi incertae sedis</taxon>
        <taxon>Chytridiomycota</taxon>
        <taxon>Chytridiomycota incertae sedis</taxon>
        <taxon>Chytridiomycetes</taxon>
        <taxon>Chytridiomycetes incertae sedis</taxon>
        <taxon>Blyttiomyces</taxon>
    </lineage>
</organism>
<dbReference type="OrthoDB" id="1918432at2759"/>
<gene>
    <name evidence="2" type="ORF">BDK51DRAFT_32974</name>
</gene>
<protein>
    <submittedName>
        <fullName evidence="2">Uncharacterized protein</fullName>
    </submittedName>
</protein>
<dbReference type="EMBL" id="ML000056">
    <property type="protein sequence ID" value="RKO84479.1"/>
    <property type="molecule type" value="Genomic_DNA"/>
</dbReference>
<dbReference type="AlphaFoldDB" id="A0A4P9VXN0"/>
<feature type="region of interest" description="Disordered" evidence="1">
    <location>
        <begin position="168"/>
        <end position="211"/>
    </location>
</feature>
<evidence type="ECO:0000313" key="3">
    <source>
        <dbReference type="Proteomes" id="UP000269721"/>
    </source>
</evidence>
<reference evidence="3" key="1">
    <citation type="journal article" date="2018" name="Nat. Microbiol.">
        <title>Leveraging single-cell genomics to expand the fungal tree of life.</title>
        <authorList>
            <person name="Ahrendt S.R."/>
            <person name="Quandt C.A."/>
            <person name="Ciobanu D."/>
            <person name="Clum A."/>
            <person name="Salamov A."/>
            <person name="Andreopoulos B."/>
            <person name="Cheng J.F."/>
            <person name="Woyke T."/>
            <person name="Pelin A."/>
            <person name="Henrissat B."/>
            <person name="Reynolds N.K."/>
            <person name="Benny G.L."/>
            <person name="Smith M.E."/>
            <person name="James T.Y."/>
            <person name="Grigoriev I.V."/>
        </authorList>
    </citation>
    <scope>NUCLEOTIDE SEQUENCE [LARGE SCALE GENOMIC DNA]</scope>
</reference>
<keyword evidence="3" id="KW-1185">Reference proteome</keyword>
<sequence length="300" mass="33173">MLPLFCKERFSPIASGIAPHQARQADIHIYPASNMENLNSQAYLDKMKIKAIENLRHVAHAPSVQMQYVPVDGFSSDEEEEDDTRRISQKSSDRYVIPTNALSDSEDEGDNRRDRHTSRRRDATTAGTRTSRRTPIPPATTDRELFREGARARSSLRAAAAAGAAAAAVAASSSKGRPSKRPEDSTMDDRDESPAPPTHAADDSDMLVDTDDNGNGLGWGVRTLSVLAWLDEVELWRLWWTTEKRNVKRRKRSTRTGSLKKKLADSGGPIVAYPPAWLRAWAGAAKVQPRFLGMLPIASN</sequence>
<proteinExistence type="predicted"/>
<name>A0A4P9VXN0_9FUNG</name>
<dbReference type="Proteomes" id="UP000269721">
    <property type="component" value="Unassembled WGS sequence"/>
</dbReference>